<gene>
    <name evidence="2" type="ORF">E2C01_036369</name>
</gene>
<evidence type="ECO:0000313" key="2">
    <source>
        <dbReference type="EMBL" id="MPC42739.1"/>
    </source>
</evidence>
<reference evidence="2 3" key="1">
    <citation type="submission" date="2019-05" db="EMBL/GenBank/DDBJ databases">
        <title>Another draft genome of Portunus trituberculatus and its Hox gene families provides insights of decapod evolution.</title>
        <authorList>
            <person name="Jeong J.-H."/>
            <person name="Song I."/>
            <person name="Kim S."/>
            <person name="Choi T."/>
            <person name="Kim D."/>
            <person name="Ryu S."/>
            <person name="Kim W."/>
        </authorList>
    </citation>
    <scope>NUCLEOTIDE SEQUENCE [LARGE SCALE GENOMIC DNA]</scope>
    <source>
        <tissue evidence="2">Muscle</tissue>
    </source>
</reference>
<dbReference type="Proteomes" id="UP000324222">
    <property type="component" value="Unassembled WGS sequence"/>
</dbReference>
<name>A0A5B7FBV4_PORTR</name>
<dbReference type="EMBL" id="VSRR010005553">
    <property type="protein sequence ID" value="MPC42739.1"/>
    <property type="molecule type" value="Genomic_DNA"/>
</dbReference>
<accession>A0A5B7FBV4</accession>
<feature type="compositionally biased region" description="Polar residues" evidence="1">
    <location>
        <begin position="18"/>
        <end position="31"/>
    </location>
</feature>
<dbReference type="AlphaFoldDB" id="A0A5B7FBV4"/>
<keyword evidence="3" id="KW-1185">Reference proteome</keyword>
<proteinExistence type="predicted"/>
<evidence type="ECO:0000313" key="3">
    <source>
        <dbReference type="Proteomes" id="UP000324222"/>
    </source>
</evidence>
<sequence length="197" mass="21457">MTIVIKFNPDKYSIFTSNNTVHGGKQSSESGSCLIERHSSHSQEEEEESLPLQHCTVVTSTSACHPLPQHQQAVWAVLCGSLQQVFRCSGRHPDPGVWLGEQQHQQATHTGCLVHVSHNASGDTARNTQSHFRGQRHGDLSNAAHHTTARTVVICAASHHETLLYLLACLPATFLGHYSRRGSGDQQADTPTAVLIA</sequence>
<evidence type="ECO:0000256" key="1">
    <source>
        <dbReference type="SAM" id="MobiDB-lite"/>
    </source>
</evidence>
<organism evidence="2 3">
    <name type="scientific">Portunus trituberculatus</name>
    <name type="common">Swimming crab</name>
    <name type="synonym">Neptunus trituberculatus</name>
    <dbReference type="NCBI Taxonomy" id="210409"/>
    <lineage>
        <taxon>Eukaryota</taxon>
        <taxon>Metazoa</taxon>
        <taxon>Ecdysozoa</taxon>
        <taxon>Arthropoda</taxon>
        <taxon>Crustacea</taxon>
        <taxon>Multicrustacea</taxon>
        <taxon>Malacostraca</taxon>
        <taxon>Eumalacostraca</taxon>
        <taxon>Eucarida</taxon>
        <taxon>Decapoda</taxon>
        <taxon>Pleocyemata</taxon>
        <taxon>Brachyura</taxon>
        <taxon>Eubrachyura</taxon>
        <taxon>Portunoidea</taxon>
        <taxon>Portunidae</taxon>
        <taxon>Portuninae</taxon>
        <taxon>Portunus</taxon>
    </lineage>
</organism>
<feature type="region of interest" description="Disordered" evidence="1">
    <location>
        <begin position="18"/>
        <end position="49"/>
    </location>
</feature>
<protein>
    <submittedName>
        <fullName evidence="2">Uncharacterized protein</fullName>
    </submittedName>
</protein>
<comment type="caution">
    <text evidence="2">The sequence shown here is derived from an EMBL/GenBank/DDBJ whole genome shotgun (WGS) entry which is preliminary data.</text>
</comment>